<evidence type="ECO:0000313" key="1">
    <source>
        <dbReference type="EMBL" id="CAG7731673.1"/>
    </source>
</evidence>
<evidence type="ECO:0000313" key="2">
    <source>
        <dbReference type="Proteomes" id="UP000708208"/>
    </source>
</evidence>
<dbReference type="EMBL" id="CAJVCH010217369">
    <property type="protein sequence ID" value="CAG7731673.1"/>
    <property type="molecule type" value="Genomic_DNA"/>
</dbReference>
<feature type="non-terminal residue" evidence="1">
    <location>
        <position position="1"/>
    </location>
</feature>
<keyword evidence="2" id="KW-1185">Reference proteome</keyword>
<proteinExistence type="predicted"/>
<dbReference type="Proteomes" id="UP000708208">
    <property type="component" value="Unassembled WGS sequence"/>
</dbReference>
<comment type="caution">
    <text evidence="1">The sequence shown here is derived from an EMBL/GenBank/DDBJ whole genome shotgun (WGS) entry which is preliminary data.</text>
</comment>
<accession>A0A8J2NYT1</accession>
<gene>
    <name evidence="1" type="ORF">AFUS01_LOCUS20249</name>
</gene>
<name>A0A8J2NYT1_9HEXA</name>
<protein>
    <submittedName>
        <fullName evidence="1">Uncharacterized protein</fullName>
    </submittedName>
</protein>
<reference evidence="1" key="1">
    <citation type="submission" date="2021-06" db="EMBL/GenBank/DDBJ databases">
        <authorList>
            <person name="Hodson N. C."/>
            <person name="Mongue J. A."/>
            <person name="Jaron S. K."/>
        </authorList>
    </citation>
    <scope>NUCLEOTIDE SEQUENCE</scope>
</reference>
<feature type="non-terminal residue" evidence="1">
    <location>
        <position position="37"/>
    </location>
</feature>
<dbReference type="AlphaFoldDB" id="A0A8J2NYT1"/>
<organism evidence="1 2">
    <name type="scientific">Allacma fusca</name>
    <dbReference type="NCBI Taxonomy" id="39272"/>
    <lineage>
        <taxon>Eukaryota</taxon>
        <taxon>Metazoa</taxon>
        <taxon>Ecdysozoa</taxon>
        <taxon>Arthropoda</taxon>
        <taxon>Hexapoda</taxon>
        <taxon>Collembola</taxon>
        <taxon>Symphypleona</taxon>
        <taxon>Sminthuridae</taxon>
        <taxon>Allacma</taxon>
    </lineage>
</organism>
<sequence>LVSSTTTLAVTKTLEALTAAGPQVVALSTVNPPGSLL</sequence>